<protein>
    <submittedName>
        <fullName evidence="1">Uncharacterized protein</fullName>
    </submittedName>
</protein>
<accession>A0A8H3KYI7</accession>
<name>A0A8H3KYI7_9GLOM</name>
<organism evidence="1 2">
    <name type="scientific">Rhizophagus clarus</name>
    <dbReference type="NCBI Taxonomy" id="94130"/>
    <lineage>
        <taxon>Eukaryota</taxon>
        <taxon>Fungi</taxon>
        <taxon>Fungi incertae sedis</taxon>
        <taxon>Mucoromycota</taxon>
        <taxon>Glomeromycotina</taxon>
        <taxon>Glomeromycetes</taxon>
        <taxon>Glomerales</taxon>
        <taxon>Glomeraceae</taxon>
        <taxon>Rhizophagus</taxon>
    </lineage>
</organism>
<proteinExistence type="predicted"/>
<evidence type="ECO:0000313" key="1">
    <source>
        <dbReference type="EMBL" id="GES77289.1"/>
    </source>
</evidence>
<evidence type="ECO:0000313" key="2">
    <source>
        <dbReference type="Proteomes" id="UP000615446"/>
    </source>
</evidence>
<gene>
    <name evidence="1" type="ORF">RCL2_000467300</name>
</gene>
<dbReference type="AlphaFoldDB" id="A0A8H3KYI7"/>
<dbReference type="Proteomes" id="UP000615446">
    <property type="component" value="Unassembled WGS sequence"/>
</dbReference>
<comment type="caution">
    <text evidence="1">The sequence shown here is derived from an EMBL/GenBank/DDBJ whole genome shotgun (WGS) entry which is preliminary data.</text>
</comment>
<sequence length="99" mass="11137">MMSNGFEEVHDDQDDLLSNLSKRSSKYFPGGTYTCHSLFSRVHHHFKKSIGLREQLASLQALFNNKSTDYFDVVIHQNGSQISGLQISSMSLSKASKNI</sequence>
<reference evidence="1" key="1">
    <citation type="submission" date="2019-10" db="EMBL/GenBank/DDBJ databases">
        <title>Conservation and host-specific expression of non-tandemly repeated heterogenous ribosome RNA gene in arbuscular mycorrhizal fungi.</title>
        <authorList>
            <person name="Maeda T."/>
            <person name="Kobayashi Y."/>
            <person name="Nakagawa T."/>
            <person name="Ezawa T."/>
            <person name="Yamaguchi K."/>
            <person name="Bino T."/>
            <person name="Nishimoto Y."/>
            <person name="Shigenobu S."/>
            <person name="Kawaguchi M."/>
        </authorList>
    </citation>
    <scope>NUCLEOTIDE SEQUENCE</scope>
    <source>
        <strain evidence="1">HR1</strain>
    </source>
</reference>
<dbReference type="EMBL" id="BLAL01000030">
    <property type="protein sequence ID" value="GES77289.1"/>
    <property type="molecule type" value="Genomic_DNA"/>
</dbReference>